<dbReference type="CDD" id="cd09641">
    <property type="entry name" value="Cas3''_I"/>
    <property type="match status" value="1"/>
</dbReference>
<gene>
    <name evidence="11" type="ORF">J2S67_001724</name>
</gene>
<dbReference type="Gene3D" id="1.10.3210.30">
    <property type="match status" value="1"/>
</dbReference>
<dbReference type="InterPro" id="IPR006483">
    <property type="entry name" value="CRISPR-assoc_Cas3_HD"/>
</dbReference>
<keyword evidence="5" id="KW-0547">Nucleotide-binding</keyword>
<protein>
    <submittedName>
        <fullName evidence="11">CRISPR-associated helicase Cas3/CRISPR-associated endonuclease Cas3-HD</fullName>
    </submittedName>
</protein>
<keyword evidence="8" id="KW-0067">ATP-binding</keyword>
<dbReference type="InterPro" id="IPR027417">
    <property type="entry name" value="P-loop_NTPase"/>
</dbReference>
<evidence type="ECO:0000256" key="1">
    <source>
        <dbReference type="ARBA" id="ARBA00006847"/>
    </source>
</evidence>
<evidence type="ECO:0000256" key="7">
    <source>
        <dbReference type="ARBA" id="ARBA00022806"/>
    </source>
</evidence>
<evidence type="ECO:0000256" key="5">
    <source>
        <dbReference type="ARBA" id="ARBA00022741"/>
    </source>
</evidence>
<evidence type="ECO:0000256" key="9">
    <source>
        <dbReference type="ARBA" id="ARBA00023118"/>
    </source>
</evidence>
<evidence type="ECO:0000313" key="11">
    <source>
        <dbReference type="EMBL" id="MDR7294456.1"/>
    </source>
</evidence>
<accession>A0ABU1Z3W7</accession>
<dbReference type="RefSeq" id="WP_052048404.1">
    <property type="nucleotide sequence ID" value="NZ_JAVDXX010000001.1"/>
</dbReference>
<keyword evidence="3" id="KW-0540">Nuclease</keyword>
<dbReference type="InterPro" id="IPR050547">
    <property type="entry name" value="DEAD_box_RNA_helicases"/>
</dbReference>
<dbReference type="Proteomes" id="UP001180715">
    <property type="component" value="Unassembled WGS sequence"/>
</dbReference>
<dbReference type="InterPro" id="IPR038257">
    <property type="entry name" value="CRISPR-assoc_Cas3_HD_sf"/>
</dbReference>
<dbReference type="Pfam" id="PF18395">
    <property type="entry name" value="Cas3_C"/>
    <property type="match status" value="1"/>
</dbReference>
<reference evidence="11" key="1">
    <citation type="submission" date="2023-07" db="EMBL/GenBank/DDBJ databases">
        <title>Sequencing the genomes of 1000 actinobacteria strains.</title>
        <authorList>
            <person name="Klenk H.-P."/>
        </authorList>
    </citation>
    <scope>NUCLEOTIDE SEQUENCE</scope>
    <source>
        <strain evidence="11">DSM 13068</strain>
    </source>
</reference>
<dbReference type="SUPFAM" id="SSF52540">
    <property type="entry name" value="P-loop containing nucleoside triphosphate hydrolases"/>
    <property type="match status" value="1"/>
</dbReference>
<evidence type="ECO:0000256" key="2">
    <source>
        <dbReference type="ARBA" id="ARBA00009046"/>
    </source>
</evidence>
<keyword evidence="4" id="KW-0479">Metal-binding</keyword>
<organism evidence="11 12">
    <name type="scientific">Pseudoglutamicibacter albus</name>
    <dbReference type="NCBI Taxonomy" id="98671"/>
    <lineage>
        <taxon>Bacteria</taxon>
        <taxon>Bacillati</taxon>
        <taxon>Actinomycetota</taxon>
        <taxon>Actinomycetes</taxon>
        <taxon>Micrococcales</taxon>
        <taxon>Micrococcaceae</taxon>
        <taxon>Pseudoglutamicibacter</taxon>
    </lineage>
</organism>
<keyword evidence="7" id="KW-0347">Helicase</keyword>
<dbReference type="Pfam" id="PF18019">
    <property type="entry name" value="Cas3_HD"/>
    <property type="match status" value="1"/>
</dbReference>
<dbReference type="GO" id="GO:0004519">
    <property type="term" value="F:endonuclease activity"/>
    <property type="evidence" value="ECO:0007669"/>
    <property type="project" value="UniProtKB-KW"/>
</dbReference>
<dbReference type="EMBL" id="JAVDXX010000001">
    <property type="protein sequence ID" value="MDR7294456.1"/>
    <property type="molecule type" value="Genomic_DNA"/>
</dbReference>
<dbReference type="InterPro" id="IPR054712">
    <property type="entry name" value="Cas3-like_dom"/>
</dbReference>
<evidence type="ECO:0000259" key="10">
    <source>
        <dbReference type="PROSITE" id="PS51643"/>
    </source>
</evidence>
<feature type="domain" description="HD Cas3-type" evidence="10">
    <location>
        <begin position="22"/>
        <end position="228"/>
    </location>
</feature>
<dbReference type="InterPro" id="IPR014001">
    <property type="entry name" value="Helicase_ATP-bd"/>
</dbReference>
<evidence type="ECO:0000256" key="4">
    <source>
        <dbReference type="ARBA" id="ARBA00022723"/>
    </source>
</evidence>
<dbReference type="PANTHER" id="PTHR47963">
    <property type="entry name" value="DEAD-BOX ATP-DEPENDENT RNA HELICASE 47, MITOCHONDRIAL"/>
    <property type="match status" value="1"/>
</dbReference>
<dbReference type="NCBIfam" id="TIGR01596">
    <property type="entry name" value="cas3_HD"/>
    <property type="match status" value="1"/>
</dbReference>
<name>A0ABU1Z3W7_9MICC</name>
<dbReference type="InterPro" id="IPR041372">
    <property type="entry name" value="Cas3_C"/>
</dbReference>
<dbReference type="Pfam" id="PF22590">
    <property type="entry name" value="Cas3-like_C_2"/>
    <property type="match status" value="1"/>
</dbReference>
<comment type="similarity">
    <text evidence="2">In the central section; belongs to the CRISPR-associated helicase Cas3 family.</text>
</comment>
<evidence type="ECO:0000256" key="3">
    <source>
        <dbReference type="ARBA" id="ARBA00022722"/>
    </source>
</evidence>
<proteinExistence type="inferred from homology"/>
<keyword evidence="9" id="KW-0051">Antiviral defense</keyword>
<evidence type="ECO:0000256" key="6">
    <source>
        <dbReference type="ARBA" id="ARBA00022801"/>
    </source>
</evidence>
<keyword evidence="11" id="KW-0255">Endonuclease</keyword>
<dbReference type="NCBIfam" id="TIGR01587">
    <property type="entry name" value="cas3_core"/>
    <property type="match status" value="1"/>
</dbReference>
<sequence>MDITDVESLWAKARPYASSDLEPLQTLSIRQHLEDTAAVAGHIWDEFLAPHLKDMLAAELGADDVARTSFVFLAGAHDVGKAAPAFSAQHRRAADQAQAAGFIHPPQLAPGTLLTPRLRHEVISGVALREWLRNTFAVKRLPIVHSWLGPVLAHHGAPASKELFNAALLDSLSLGDQKWADARTALLDHMDFVTGFSEVIKAELPALPRLTAHAQTILSGAVIMSDWIASNEHYFPLEFIEETQQRAQDGWGSLALPGPWTSWDHPADADEHLRERFKLDASAQARPMQSAARELASESQEPGLVIIEAGMGEGKTEAALMCAEILAKKFGHGGLFIGLPTQASTNAMFERVTHWLEQFPLEEGQAPPTTFLAHGKRDLNETYHSAYKEAWRRYFGPHVGDESNKKQRHSSVVAHSWLTDRRRGLLAPFTIGTIDHALMLALKMRFVTLRHLAFAGKVVVLDEVHAADTYMSQFLEDALDWLGAMGVPVVMLSATLPASRREAFIRAYQGHTNRNQAPRQQSLPVEAYPRLTLAERSGRVVERSSESTGVVRELTVRRLGNTPADLIELIRVKGRDGGRVAVIRNTVREVQETSELLREAFPDAHHYISHARFMGNDRAERDNVLLEQFGKGGSAPEGELSIVVASQTIEQSLDLDFDLMITDLAPVDLILQRSGRLHRHTQRDAIRPPLLRQAELWISGVDWNTTPFAPSRGSVAVYGEHLLLRTALALGLVDKSEVQVQIPADIPDLVDNTYEKPVQAPAGWEDALAKAEQKFLEETKEARRKPQAALLHEPSTMKDIFGLVSGGLSEDGTDERVSVGVRDAADNVEVLVAQMIDGQLCIPAWVAEHGGTPLPIYEAPPADIARFLKRCSLNVTEHMLHKTSIDSFIEHLERTSEFDWQDSPELRGELILIFNEDLTYSTDWFTMHYDPTFGLKVNKHD</sequence>
<evidence type="ECO:0000313" key="12">
    <source>
        <dbReference type="Proteomes" id="UP001180715"/>
    </source>
</evidence>
<comment type="similarity">
    <text evidence="1">In the N-terminal section; belongs to the CRISPR-associated nuclease Cas3-HD family.</text>
</comment>
<keyword evidence="6" id="KW-0378">Hydrolase</keyword>
<dbReference type="SMART" id="SM00487">
    <property type="entry name" value="DEXDc"/>
    <property type="match status" value="1"/>
</dbReference>
<dbReference type="InterPro" id="IPR006474">
    <property type="entry name" value="Helicase_Cas3_CRISPR-ass_core"/>
</dbReference>
<keyword evidence="12" id="KW-1185">Reference proteome</keyword>
<evidence type="ECO:0000256" key="8">
    <source>
        <dbReference type="ARBA" id="ARBA00022840"/>
    </source>
</evidence>
<dbReference type="PROSITE" id="PS51643">
    <property type="entry name" value="HD_CAS3"/>
    <property type="match status" value="1"/>
</dbReference>
<dbReference type="Gene3D" id="3.40.50.300">
    <property type="entry name" value="P-loop containing nucleotide triphosphate hydrolases"/>
    <property type="match status" value="2"/>
</dbReference>
<comment type="caution">
    <text evidence="11">The sequence shown here is derived from an EMBL/GenBank/DDBJ whole genome shotgun (WGS) entry which is preliminary data.</text>
</comment>
<dbReference type="PANTHER" id="PTHR47963:SF9">
    <property type="entry name" value="CRISPR-ASSOCIATED ENDONUCLEASE_HELICASE CAS3"/>
    <property type="match status" value="1"/>
</dbReference>